<dbReference type="GO" id="GO:0044780">
    <property type="term" value="P:bacterial-type flagellum assembly"/>
    <property type="evidence" value="ECO:0007669"/>
    <property type="project" value="InterPro"/>
</dbReference>
<dbReference type="InterPro" id="IPR017585">
    <property type="entry name" value="SAF_FlgA"/>
</dbReference>
<dbReference type="Gene3D" id="3.90.1210.10">
    <property type="entry name" value="Antifreeze-like/N-acetylneuraminic acid synthase C-terminal domain"/>
    <property type="match status" value="1"/>
</dbReference>
<gene>
    <name evidence="6" type="primary">flgA</name>
    <name evidence="6" type="ORF">G0P99_13845</name>
</gene>
<keyword evidence="6" id="KW-0969">Cilium</keyword>
<keyword evidence="3 4" id="KW-0574">Periplasm</keyword>
<protein>
    <recommendedName>
        <fullName evidence="4">Flagella basal body P-ring formation protein FlgA</fullName>
    </recommendedName>
</protein>
<feature type="chain" id="PRO_5025711321" description="Flagella basal body P-ring formation protein FlgA" evidence="4">
    <location>
        <begin position="21"/>
        <end position="140"/>
    </location>
</feature>
<comment type="similarity">
    <text evidence="4">Belongs to the FlgA family.</text>
</comment>
<sequence length="140" mass="14856">MRTLALALALALCLPQAATAEILVPSRTIRAKAIIGPEDLVLKSVDMAGVYADPSEVVGQEARVALYPGRPIRYDDIGPPAIVDRNDLVTLYFDRGSLVISTEGRALGRGAAGDVIRVMNLSSRTTVSGQIRPDGSIEVK</sequence>
<dbReference type="NCBIfam" id="TIGR03170">
    <property type="entry name" value="flgA_cterm"/>
    <property type="match status" value="1"/>
</dbReference>
<keyword evidence="4" id="KW-1005">Bacterial flagellum biogenesis</keyword>
<dbReference type="EMBL" id="JAAGOX010000022">
    <property type="protein sequence ID" value="NDW46046.1"/>
    <property type="molecule type" value="Genomic_DNA"/>
</dbReference>
<comment type="subcellular location">
    <subcellularLocation>
        <location evidence="1 4">Periplasm</location>
    </subcellularLocation>
</comment>
<dbReference type="PANTHER" id="PTHR36307">
    <property type="entry name" value="FLAGELLA BASAL BODY P-RING FORMATION PROTEIN FLGA"/>
    <property type="match status" value="1"/>
</dbReference>
<organism evidence="6">
    <name type="scientific">Ruegeria sp. PrR005</name>
    <dbReference type="NCBI Taxonomy" id="2706882"/>
    <lineage>
        <taxon>Bacteria</taxon>
        <taxon>Pseudomonadati</taxon>
        <taxon>Pseudomonadota</taxon>
        <taxon>Alphaproteobacteria</taxon>
        <taxon>Rhodobacterales</taxon>
        <taxon>Roseobacteraceae</taxon>
        <taxon>Ruegeria</taxon>
    </lineage>
</organism>
<comment type="caution">
    <text evidence="6">The sequence shown here is derived from an EMBL/GenBank/DDBJ whole genome shotgun (WGS) entry which is preliminary data.</text>
</comment>
<evidence type="ECO:0000313" key="6">
    <source>
        <dbReference type="EMBL" id="NDW46046.1"/>
    </source>
</evidence>
<evidence type="ECO:0000259" key="5">
    <source>
        <dbReference type="SMART" id="SM00858"/>
    </source>
</evidence>
<dbReference type="RefSeq" id="WP_164130766.1">
    <property type="nucleotide sequence ID" value="NZ_JAAGOX010000022.1"/>
</dbReference>
<dbReference type="SMART" id="SM00858">
    <property type="entry name" value="SAF"/>
    <property type="match status" value="1"/>
</dbReference>
<evidence type="ECO:0000256" key="3">
    <source>
        <dbReference type="ARBA" id="ARBA00022764"/>
    </source>
</evidence>
<dbReference type="AlphaFoldDB" id="A0A6B2NPL7"/>
<dbReference type="PANTHER" id="PTHR36307:SF1">
    <property type="entry name" value="FLAGELLA BASAL BODY P-RING FORMATION PROTEIN FLGA"/>
    <property type="match status" value="1"/>
</dbReference>
<dbReference type="InterPro" id="IPR013974">
    <property type="entry name" value="SAF"/>
</dbReference>
<dbReference type="Gene3D" id="2.30.30.760">
    <property type="match status" value="1"/>
</dbReference>
<keyword evidence="6" id="KW-0966">Cell projection</keyword>
<proteinExistence type="inferred from homology"/>
<evidence type="ECO:0000256" key="4">
    <source>
        <dbReference type="RuleBase" id="RU362063"/>
    </source>
</evidence>
<evidence type="ECO:0000256" key="2">
    <source>
        <dbReference type="ARBA" id="ARBA00022729"/>
    </source>
</evidence>
<comment type="function">
    <text evidence="4">Involved in the assembly process of the P-ring formation. It may associate with FlgF on the rod constituting a structure essential for the P-ring assembly or may act as a modulator protein for the P-ring assembly.</text>
</comment>
<dbReference type="GO" id="GO:0042597">
    <property type="term" value="C:periplasmic space"/>
    <property type="evidence" value="ECO:0007669"/>
    <property type="project" value="UniProtKB-SubCell"/>
</dbReference>
<keyword evidence="2 4" id="KW-0732">Signal</keyword>
<dbReference type="CDD" id="cd11614">
    <property type="entry name" value="SAF_CpaB_FlgA_like"/>
    <property type="match status" value="1"/>
</dbReference>
<dbReference type="InterPro" id="IPR039246">
    <property type="entry name" value="Flagellar_FlgA"/>
</dbReference>
<evidence type="ECO:0000256" key="1">
    <source>
        <dbReference type="ARBA" id="ARBA00004418"/>
    </source>
</evidence>
<dbReference type="Pfam" id="PF13144">
    <property type="entry name" value="ChapFlgA"/>
    <property type="match status" value="1"/>
</dbReference>
<reference evidence="6" key="1">
    <citation type="submission" date="2020-02" db="EMBL/GenBank/DDBJ databases">
        <title>Delineation of the pyrene-degrading pathway in Roseobacter clade bacteria by genomic analysis.</title>
        <authorList>
            <person name="Zhou H."/>
            <person name="Wang H."/>
        </authorList>
    </citation>
    <scope>NUCLEOTIDE SEQUENCE</scope>
    <source>
        <strain evidence="6">PrR005</strain>
    </source>
</reference>
<feature type="domain" description="SAF" evidence="5">
    <location>
        <begin position="20"/>
        <end position="78"/>
    </location>
</feature>
<keyword evidence="6" id="KW-0282">Flagellum</keyword>
<name>A0A6B2NPL7_9RHOB</name>
<feature type="signal peptide" evidence="4">
    <location>
        <begin position="1"/>
        <end position="20"/>
    </location>
</feature>
<accession>A0A6B2NPL7</accession>